<evidence type="ECO:0000313" key="2">
    <source>
        <dbReference type="Proteomes" id="UP000318384"/>
    </source>
</evidence>
<dbReference type="PROSITE" id="PS51257">
    <property type="entry name" value="PROKAR_LIPOPROTEIN"/>
    <property type="match status" value="1"/>
</dbReference>
<evidence type="ECO:0000313" key="1">
    <source>
        <dbReference type="EMBL" id="QDU07326.1"/>
    </source>
</evidence>
<accession>A0A517WQ21</accession>
<evidence type="ECO:0008006" key="3">
    <source>
        <dbReference type="Google" id="ProtNLM"/>
    </source>
</evidence>
<dbReference type="EMBL" id="CP037422">
    <property type="protein sequence ID" value="QDU07326.1"/>
    <property type="molecule type" value="Genomic_DNA"/>
</dbReference>
<name>A0A517WQ21_9PLAN</name>
<reference evidence="1 2" key="1">
    <citation type="submission" date="2019-03" db="EMBL/GenBank/DDBJ databases">
        <title>Deep-cultivation of Planctomycetes and their phenomic and genomic characterization uncovers novel biology.</title>
        <authorList>
            <person name="Wiegand S."/>
            <person name="Jogler M."/>
            <person name="Boedeker C."/>
            <person name="Pinto D."/>
            <person name="Vollmers J."/>
            <person name="Rivas-Marin E."/>
            <person name="Kohn T."/>
            <person name="Peeters S.H."/>
            <person name="Heuer A."/>
            <person name="Rast P."/>
            <person name="Oberbeckmann S."/>
            <person name="Bunk B."/>
            <person name="Jeske O."/>
            <person name="Meyerdierks A."/>
            <person name="Storesund J.E."/>
            <person name="Kallscheuer N."/>
            <person name="Luecker S."/>
            <person name="Lage O.M."/>
            <person name="Pohl T."/>
            <person name="Merkel B.J."/>
            <person name="Hornburger P."/>
            <person name="Mueller R.-W."/>
            <person name="Bruemmer F."/>
            <person name="Labrenz M."/>
            <person name="Spormann A.M."/>
            <person name="Op den Camp H."/>
            <person name="Overmann J."/>
            <person name="Amann R."/>
            <person name="Jetten M.S.M."/>
            <person name="Mascher T."/>
            <person name="Medema M.H."/>
            <person name="Devos D.P."/>
            <person name="Kaster A.-K."/>
            <person name="Ovreas L."/>
            <person name="Rohde M."/>
            <person name="Galperin M.Y."/>
            <person name="Jogler C."/>
        </authorList>
    </citation>
    <scope>NUCLEOTIDE SEQUENCE [LARGE SCALE GENOMIC DNA]</scope>
    <source>
        <strain evidence="1 2">V202</strain>
    </source>
</reference>
<sequence length="356" mass="39090">MRSSSRNILILGLIILTSGCMPGVKVKKNPTDRDTGIRYYRPKPYLLITPSSVKKTLGTGPTQTSETSPSDQFVEMKLDYLPDFSEEYSINVKTGFGTADVQIKLEDGWNLTSINQNLDSKTNENISAAADLVTAFGNVAKPTSLNSSVRGKEKWVVKATNVPLGYYESVIGPDPYCSNKKRLYGWRYVGFAPFNYCPTDICGSKEVYCNDGRAAIYGLTFNDGVMVFSPLGLISYESGSEMTLVPFGDIDDTVRIPQSQKEELQSKIKKKILESISDLELGDKLNVNVELDQGNITKVTLSPGNLHDYSFIADSMGKAIASVKENVEEAVGFTGEVDVVKPMDPASFRLQSIGFE</sequence>
<keyword evidence="2" id="KW-1185">Reference proteome</keyword>
<proteinExistence type="predicted"/>
<dbReference type="AlphaFoldDB" id="A0A517WQ21"/>
<gene>
    <name evidence="1" type="ORF">V202x_06780</name>
</gene>
<dbReference type="RefSeq" id="WP_145171182.1">
    <property type="nucleotide sequence ID" value="NZ_CP037422.1"/>
</dbReference>
<dbReference type="OrthoDB" id="277441at2"/>
<dbReference type="Proteomes" id="UP000318384">
    <property type="component" value="Chromosome"/>
</dbReference>
<protein>
    <recommendedName>
        <fullName evidence="3">Lipoprotein</fullName>
    </recommendedName>
</protein>
<organism evidence="1 2">
    <name type="scientific">Gimesia aquarii</name>
    <dbReference type="NCBI Taxonomy" id="2527964"/>
    <lineage>
        <taxon>Bacteria</taxon>
        <taxon>Pseudomonadati</taxon>
        <taxon>Planctomycetota</taxon>
        <taxon>Planctomycetia</taxon>
        <taxon>Planctomycetales</taxon>
        <taxon>Planctomycetaceae</taxon>
        <taxon>Gimesia</taxon>
    </lineage>
</organism>